<reference evidence="1" key="1">
    <citation type="journal article" date="2021" name="J. Hered.">
        <title>Genome Assembly of Salicaceae Populus deltoides (Eastern Cottonwood) I-69 Based on Nanopore Sequencing and Hi-C Technologies.</title>
        <authorList>
            <person name="Bai S."/>
            <person name="Wu H."/>
            <person name="Zhang J."/>
            <person name="Pan Z."/>
            <person name="Zhao W."/>
            <person name="Li Z."/>
            <person name="Tong C."/>
        </authorList>
    </citation>
    <scope>NUCLEOTIDE SEQUENCE</scope>
    <source>
        <tissue evidence="1">Leaf</tissue>
    </source>
</reference>
<keyword evidence="2" id="KW-1185">Reference proteome</keyword>
<accession>A0A8T2WMV1</accession>
<dbReference type="EMBL" id="JACEGQ020000018">
    <property type="protein sequence ID" value="KAH8482665.1"/>
    <property type="molecule type" value="Genomic_DNA"/>
</dbReference>
<name>A0A8T2WMV1_POPDE</name>
<gene>
    <name evidence="1" type="ORF">H0E87_029935</name>
</gene>
<dbReference type="AlphaFoldDB" id="A0A8T2WMV1"/>
<organism evidence="1 2">
    <name type="scientific">Populus deltoides</name>
    <name type="common">Eastern poplar</name>
    <name type="synonym">Eastern cottonwood</name>
    <dbReference type="NCBI Taxonomy" id="3696"/>
    <lineage>
        <taxon>Eukaryota</taxon>
        <taxon>Viridiplantae</taxon>
        <taxon>Streptophyta</taxon>
        <taxon>Embryophyta</taxon>
        <taxon>Tracheophyta</taxon>
        <taxon>Spermatophyta</taxon>
        <taxon>Magnoliopsida</taxon>
        <taxon>eudicotyledons</taxon>
        <taxon>Gunneridae</taxon>
        <taxon>Pentapetalae</taxon>
        <taxon>rosids</taxon>
        <taxon>fabids</taxon>
        <taxon>Malpighiales</taxon>
        <taxon>Salicaceae</taxon>
        <taxon>Saliceae</taxon>
        <taxon>Populus</taxon>
    </lineage>
</organism>
<proteinExistence type="predicted"/>
<dbReference type="PANTHER" id="PTHR35478">
    <property type="entry name" value="ZINC FINGER FYVE DOMAIN PROTEIN"/>
    <property type="match status" value="1"/>
</dbReference>
<evidence type="ECO:0000313" key="2">
    <source>
        <dbReference type="Proteomes" id="UP000807159"/>
    </source>
</evidence>
<sequence length="104" mass="11983">MFLQNVPEEVISTRVASTEQQDVAVNQHTAAALARICSYFETLKHFNYLCQFQLFMNFSSQEEAVKHLDNAKNNSIKTGIYKSKILWQLSRKVTRVEAISNLRT</sequence>
<evidence type="ECO:0000313" key="1">
    <source>
        <dbReference type="EMBL" id="KAH8482665.1"/>
    </source>
</evidence>
<protein>
    <submittedName>
        <fullName evidence="1">Uncharacterized protein</fullName>
    </submittedName>
</protein>
<comment type="caution">
    <text evidence="1">The sequence shown here is derived from an EMBL/GenBank/DDBJ whole genome shotgun (WGS) entry which is preliminary data.</text>
</comment>
<dbReference type="Proteomes" id="UP000807159">
    <property type="component" value="Chromosome 18"/>
</dbReference>
<dbReference type="PANTHER" id="PTHR35478:SF1">
    <property type="entry name" value="ZINC FINGER FYVE DOMAIN-CONTAINING PROTEIN 26"/>
    <property type="match status" value="1"/>
</dbReference>